<dbReference type="Pfam" id="PF01841">
    <property type="entry name" value="Transglut_core"/>
    <property type="match status" value="1"/>
</dbReference>
<feature type="transmembrane region" description="Helical" evidence="1">
    <location>
        <begin position="9"/>
        <end position="42"/>
    </location>
</feature>
<feature type="transmembrane region" description="Helical" evidence="1">
    <location>
        <begin position="623"/>
        <end position="645"/>
    </location>
</feature>
<keyword evidence="4" id="KW-1185">Reference proteome</keyword>
<feature type="transmembrane region" description="Helical" evidence="1">
    <location>
        <begin position="80"/>
        <end position="98"/>
    </location>
</feature>
<dbReference type="RefSeq" id="WP_145446602.1">
    <property type="nucleotide sequence ID" value="NZ_CP036280.1"/>
</dbReference>
<organism evidence="3 4">
    <name type="scientific">Mucisphaera calidilacus</name>
    <dbReference type="NCBI Taxonomy" id="2527982"/>
    <lineage>
        <taxon>Bacteria</taxon>
        <taxon>Pseudomonadati</taxon>
        <taxon>Planctomycetota</taxon>
        <taxon>Phycisphaerae</taxon>
        <taxon>Phycisphaerales</taxon>
        <taxon>Phycisphaeraceae</taxon>
        <taxon>Mucisphaera</taxon>
    </lineage>
</organism>
<feature type="transmembrane region" description="Helical" evidence="1">
    <location>
        <begin position="104"/>
        <end position="137"/>
    </location>
</feature>
<keyword evidence="1" id="KW-1133">Transmembrane helix</keyword>
<dbReference type="InterPro" id="IPR021878">
    <property type="entry name" value="TgpA_N"/>
</dbReference>
<keyword evidence="1" id="KW-0812">Transmembrane</keyword>
<dbReference type="PANTHER" id="PTHR42736:SF1">
    <property type="entry name" value="PROTEIN-GLUTAMINE GAMMA-GLUTAMYLTRANSFERASE"/>
    <property type="match status" value="1"/>
</dbReference>
<feature type="transmembrane region" description="Helical" evidence="1">
    <location>
        <begin position="175"/>
        <end position="195"/>
    </location>
</feature>
<sequence length="756" mass="84364">MRHDGRRLLFIQVMLGVLTLCIALGDPLLLAGALLVGSFGWWWFEHVVHRRLPGWIVTAGGLAALGMLLFEHLVLKQRMVMAMAHFTLVLQGLLVFGHKRLRDTIALMTISLIQVIIASVVSVSMVFGVLMLSYCFLLTWTLSRLQVELALERRHTGHASREDLPRLSMPVGLRLWTAGVVAGCLVVGLMFFLLIPRSERGPLASRIHASLMESASGYSERVDVTTSPEFQGSDEAVLRLRVTAHGELFRGAGQVYLMRGMVFDQYDAASHQWLRGVDAQARYQHVALKMGQAQLARVTETGGMLEGQVTLRRRTQEGLFTVLPTVSISSPNVAKIEFNPLDQVVRTPQSGTPGGALTYRIQWPFYGRLDVPGAYFDHLDAGPGTNRLMRFSERQADRYARGWPVDEDQIRALALSILERRGLTRDPDLLHHEDDWQIANALASELRDRFRYMRFNPRPKSGVDPVTLFLTGHNTGHCELFASGLAGLCRSVGIPARLVVGYRVSEYNDSGAYYVAREKHAHAWVEVATEPMSGWRPLDGTPVAEIEALHAMENTWSHRLRSYYEYLEFTWIGSIVVYDERARDLLVTWARNVPLAAADLASAFRGLYERLSTWFAMMTGSSLTLWAGIGVGLFGVAVGYLALGLRRDQASLERLGLDEGSWAENRARIRQLRFYLRMIAMLEAHGYRRPSWQTPGAFAEELSEANPLRFGPVIALTDLFYAVRFGGAGLSEADALRAEAHLSALAQGLAVRASRH</sequence>
<dbReference type="KEGG" id="mcad:Pan265_23010"/>
<dbReference type="InterPro" id="IPR002931">
    <property type="entry name" value="Transglutaminase-like"/>
</dbReference>
<keyword evidence="1" id="KW-0472">Membrane</keyword>
<keyword evidence="3" id="KW-0012">Acyltransferase</keyword>
<evidence type="ECO:0000313" key="3">
    <source>
        <dbReference type="EMBL" id="QDU72436.1"/>
    </source>
</evidence>
<feature type="domain" description="Transglutaminase-like" evidence="2">
    <location>
        <begin position="470"/>
        <end position="542"/>
    </location>
</feature>
<dbReference type="SMART" id="SM00460">
    <property type="entry name" value="TGc"/>
    <property type="match status" value="1"/>
</dbReference>
<dbReference type="EMBL" id="CP036280">
    <property type="protein sequence ID" value="QDU72436.1"/>
    <property type="molecule type" value="Genomic_DNA"/>
</dbReference>
<dbReference type="OrthoDB" id="9804872at2"/>
<dbReference type="InterPro" id="IPR038765">
    <property type="entry name" value="Papain-like_cys_pep_sf"/>
</dbReference>
<dbReference type="EC" id="2.3.2.13" evidence="3"/>
<evidence type="ECO:0000259" key="2">
    <source>
        <dbReference type="SMART" id="SM00460"/>
    </source>
</evidence>
<keyword evidence="3" id="KW-0808">Transferase</keyword>
<protein>
    <submittedName>
        <fullName evidence="3">Protein-glutamine gamma-glutamyltransferase</fullName>
        <ecNumber evidence="3">2.3.2.13</ecNumber>
    </submittedName>
</protein>
<proteinExistence type="predicted"/>
<accession>A0A518BZN7</accession>
<evidence type="ECO:0000256" key="1">
    <source>
        <dbReference type="SAM" id="Phobius"/>
    </source>
</evidence>
<gene>
    <name evidence="3" type="primary">tgpA</name>
    <name evidence="3" type="ORF">Pan265_23010</name>
</gene>
<dbReference type="SUPFAM" id="SSF54001">
    <property type="entry name" value="Cysteine proteinases"/>
    <property type="match status" value="1"/>
</dbReference>
<dbReference type="AlphaFoldDB" id="A0A518BZN7"/>
<dbReference type="Gene3D" id="3.10.620.30">
    <property type="match status" value="1"/>
</dbReference>
<name>A0A518BZN7_9BACT</name>
<dbReference type="InterPro" id="IPR052901">
    <property type="entry name" value="Bact_TGase-like"/>
</dbReference>
<dbReference type="GO" id="GO:0003810">
    <property type="term" value="F:protein-glutamine gamma-glutamyltransferase activity"/>
    <property type="evidence" value="ECO:0007669"/>
    <property type="project" value="UniProtKB-EC"/>
</dbReference>
<dbReference type="Pfam" id="PF13559">
    <property type="entry name" value="DUF4129"/>
    <property type="match status" value="1"/>
</dbReference>
<dbReference type="PANTHER" id="PTHR42736">
    <property type="entry name" value="PROTEIN-GLUTAMINE GAMMA-GLUTAMYLTRANSFERASE"/>
    <property type="match status" value="1"/>
</dbReference>
<dbReference type="Proteomes" id="UP000320386">
    <property type="component" value="Chromosome"/>
</dbReference>
<dbReference type="Pfam" id="PF11992">
    <property type="entry name" value="TgpA_N"/>
    <property type="match status" value="1"/>
</dbReference>
<reference evidence="3 4" key="1">
    <citation type="submission" date="2019-02" db="EMBL/GenBank/DDBJ databases">
        <title>Deep-cultivation of Planctomycetes and their phenomic and genomic characterization uncovers novel biology.</title>
        <authorList>
            <person name="Wiegand S."/>
            <person name="Jogler M."/>
            <person name="Boedeker C."/>
            <person name="Pinto D."/>
            <person name="Vollmers J."/>
            <person name="Rivas-Marin E."/>
            <person name="Kohn T."/>
            <person name="Peeters S.H."/>
            <person name="Heuer A."/>
            <person name="Rast P."/>
            <person name="Oberbeckmann S."/>
            <person name="Bunk B."/>
            <person name="Jeske O."/>
            <person name="Meyerdierks A."/>
            <person name="Storesund J.E."/>
            <person name="Kallscheuer N."/>
            <person name="Luecker S."/>
            <person name="Lage O.M."/>
            <person name="Pohl T."/>
            <person name="Merkel B.J."/>
            <person name="Hornburger P."/>
            <person name="Mueller R.-W."/>
            <person name="Bruemmer F."/>
            <person name="Labrenz M."/>
            <person name="Spormann A.M."/>
            <person name="Op den Camp H."/>
            <person name="Overmann J."/>
            <person name="Amann R."/>
            <person name="Jetten M.S.M."/>
            <person name="Mascher T."/>
            <person name="Medema M.H."/>
            <person name="Devos D.P."/>
            <person name="Kaster A.-K."/>
            <person name="Ovreas L."/>
            <person name="Rohde M."/>
            <person name="Galperin M.Y."/>
            <person name="Jogler C."/>
        </authorList>
    </citation>
    <scope>NUCLEOTIDE SEQUENCE [LARGE SCALE GENOMIC DNA]</scope>
    <source>
        <strain evidence="3 4">Pan265</strain>
    </source>
</reference>
<feature type="transmembrane region" description="Helical" evidence="1">
    <location>
        <begin position="54"/>
        <end position="73"/>
    </location>
</feature>
<dbReference type="InterPro" id="IPR025403">
    <property type="entry name" value="TgpA-like_C"/>
</dbReference>
<evidence type="ECO:0000313" key="4">
    <source>
        <dbReference type="Proteomes" id="UP000320386"/>
    </source>
</evidence>